<comment type="caution">
    <text evidence="3">The sequence shown here is derived from an EMBL/GenBank/DDBJ whole genome shotgun (WGS) entry which is preliminary data.</text>
</comment>
<dbReference type="Pfam" id="PF22548">
    <property type="entry name" value="AEP-TOTE"/>
    <property type="match status" value="1"/>
</dbReference>
<feature type="domain" description="Helicase/UvrB N-terminal" evidence="1">
    <location>
        <begin position="223"/>
        <end position="306"/>
    </location>
</feature>
<keyword evidence="3" id="KW-0067">ATP-binding</keyword>
<keyword evidence="3" id="KW-0547">Nucleotide-binding</keyword>
<dbReference type="SUPFAM" id="SSF52540">
    <property type="entry name" value="P-loop containing nucleoside triphosphate hydrolases"/>
    <property type="match status" value="1"/>
</dbReference>
<evidence type="ECO:0000259" key="2">
    <source>
        <dbReference type="Pfam" id="PF22548"/>
    </source>
</evidence>
<accession>A0ABT4QKH9</accession>
<evidence type="ECO:0000313" key="4">
    <source>
        <dbReference type="Proteomes" id="UP001527882"/>
    </source>
</evidence>
<protein>
    <submittedName>
        <fullName evidence="3">DEAD/DEAH box helicase family protein</fullName>
    </submittedName>
</protein>
<sequence>MFPNQDTLPKGGFGNLIALPLQGIPRREGNSLFVDEAFRPYDDQWRYLSGVEKLSLDRVQSIIYELTKGGSPFGIHSWNDQEVDESPWIQTESNDHSSVISDSLPSQVNVVISNMIYIEKKALPPTFIHRIQSLAVFQNPDFYKTQAMRLPTYGKPRVIGCYEDFAQYIAIPRGCFEMMMDLMKTHQIEAVISEERNPGNTIDVAFNGTLSMLQDGAARSMLSHNTGILSATTAFGKTVVAASIIASRKVNTLVLVHRRELMDQWRERLGTFLNLDKKNIGIVGGGKDKRTGIVDIAIIQSLNQKAEFCSNSWAWATTMVLSRKKQKDRF</sequence>
<evidence type="ECO:0000313" key="3">
    <source>
        <dbReference type="EMBL" id="MCZ8517312.1"/>
    </source>
</evidence>
<dbReference type="InterPro" id="IPR006935">
    <property type="entry name" value="Helicase/UvrB_N"/>
</dbReference>
<name>A0ABT4QKH9_9BACL</name>
<feature type="domain" description="TOTE conflict system primase" evidence="2">
    <location>
        <begin position="1"/>
        <end position="61"/>
    </location>
</feature>
<reference evidence="3 4" key="1">
    <citation type="submission" date="2022-12" db="EMBL/GenBank/DDBJ databases">
        <title>Draft genome sequence of Paenibacillus sp. dW9.</title>
        <authorList>
            <person name="Choi E.-W."/>
            <person name="Kim D.-U."/>
        </authorList>
    </citation>
    <scope>NUCLEOTIDE SEQUENCE [LARGE SCALE GENOMIC DNA]</scope>
    <source>
        <strain evidence="4">dW9</strain>
    </source>
</reference>
<gene>
    <name evidence="3" type="ORF">O9H85_34180</name>
</gene>
<dbReference type="InterPro" id="IPR027417">
    <property type="entry name" value="P-loop_NTPase"/>
</dbReference>
<dbReference type="EMBL" id="JAQAGZ010000035">
    <property type="protein sequence ID" value="MCZ8517312.1"/>
    <property type="molecule type" value="Genomic_DNA"/>
</dbReference>
<dbReference type="InterPro" id="IPR054347">
    <property type="entry name" value="TOTE_primase"/>
</dbReference>
<evidence type="ECO:0000259" key="1">
    <source>
        <dbReference type="Pfam" id="PF04851"/>
    </source>
</evidence>
<dbReference type="Pfam" id="PF04851">
    <property type="entry name" value="ResIII"/>
    <property type="match status" value="1"/>
</dbReference>
<dbReference type="Gene3D" id="3.40.50.300">
    <property type="entry name" value="P-loop containing nucleotide triphosphate hydrolases"/>
    <property type="match status" value="1"/>
</dbReference>
<keyword evidence="3" id="KW-0347">Helicase</keyword>
<dbReference type="GO" id="GO:0004386">
    <property type="term" value="F:helicase activity"/>
    <property type="evidence" value="ECO:0007669"/>
    <property type="project" value="UniProtKB-KW"/>
</dbReference>
<organism evidence="3 4">
    <name type="scientific">Paenibacillus gyeongsangnamensis</name>
    <dbReference type="NCBI Taxonomy" id="3388067"/>
    <lineage>
        <taxon>Bacteria</taxon>
        <taxon>Bacillati</taxon>
        <taxon>Bacillota</taxon>
        <taxon>Bacilli</taxon>
        <taxon>Bacillales</taxon>
        <taxon>Paenibacillaceae</taxon>
        <taxon>Paenibacillus</taxon>
    </lineage>
</organism>
<dbReference type="Proteomes" id="UP001527882">
    <property type="component" value="Unassembled WGS sequence"/>
</dbReference>
<keyword evidence="3" id="KW-0378">Hydrolase</keyword>
<proteinExistence type="predicted"/>
<keyword evidence="4" id="KW-1185">Reference proteome</keyword>